<dbReference type="Proteomes" id="UP000219621">
    <property type="component" value="Unassembled WGS sequence"/>
</dbReference>
<organism evidence="1 2">
    <name type="scientific">Caenispirillum bisanense</name>
    <dbReference type="NCBI Taxonomy" id="414052"/>
    <lineage>
        <taxon>Bacteria</taxon>
        <taxon>Pseudomonadati</taxon>
        <taxon>Pseudomonadota</taxon>
        <taxon>Alphaproteobacteria</taxon>
        <taxon>Rhodospirillales</taxon>
        <taxon>Novispirillaceae</taxon>
        <taxon>Caenispirillum</taxon>
    </lineage>
</organism>
<name>A0A286H3M1_9PROT</name>
<dbReference type="GO" id="GO:0004803">
    <property type="term" value="F:transposase activity"/>
    <property type="evidence" value="ECO:0007669"/>
    <property type="project" value="InterPro"/>
</dbReference>
<dbReference type="PANTHER" id="PTHR37936">
    <property type="entry name" value="TRANSPOSASE INSC FOR INSERTION ELEMENT IS2A-RELATED"/>
    <property type="match status" value="1"/>
</dbReference>
<dbReference type="NCBIfam" id="NF047595">
    <property type="entry name" value="IS66_ISRel24_TnpA"/>
    <property type="match status" value="1"/>
</dbReference>
<keyword evidence="2" id="KW-1185">Reference proteome</keyword>
<reference evidence="1 2" key="1">
    <citation type="submission" date="2017-09" db="EMBL/GenBank/DDBJ databases">
        <authorList>
            <person name="Ehlers B."/>
            <person name="Leendertz F.H."/>
        </authorList>
    </citation>
    <scope>NUCLEOTIDE SEQUENCE [LARGE SCALE GENOMIC DNA]</scope>
    <source>
        <strain evidence="1 2">USBA 140</strain>
    </source>
</reference>
<evidence type="ECO:0000313" key="1">
    <source>
        <dbReference type="EMBL" id="SOE01929.1"/>
    </source>
</evidence>
<accession>A0A286H3M1</accession>
<protein>
    <submittedName>
        <fullName evidence="1">Transposase</fullName>
    </submittedName>
</protein>
<dbReference type="PANTHER" id="PTHR37936:SF3">
    <property type="entry name" value="TRANSPOSASE INSC FOR INSERTION ELEMENT IS2A-RELATED"/>
    <property type="match status" value="1"/>
</dbReference>
<dbReference type="EMBL" id="OCNJ01000034">
    <property type="protein sequence ID" value="SOE01929.1"/>
    <property type="molecule type" value="Genomic_DNA"/>
</dbReference>
<proteinExistence type="predicted"/>
<sequence>MRIVEESLAGRHQGCVVARRYGIASSQLFGWRKAYREGRLRAGQEPGVSFLEARVVPDQPGAAEYDAPPGGGPQGRMEIVVRTGRRVIVGADVDAAALARVVAVLEGL</sequence>
<dbReference type="AlphaFoldDB" id="A0A286H3M1"/>
<dbReference type="GO" id="GO:0043565">
    <property type="term" value="F:sequence-specific DNA binding"/>
    <property type="evidence" value="ECO:0007669"/>
    <property type="project" value="InterPro"/>
</dbReference>
<dbReference type="SUPFAM" id="SSF48295">
    <property type="entry name" value="TrpR-like"/>
    <property type="match status" value="1"/>
</dbReference>
<gene>
    <name evidence="1" type="ORF">SAMN05421508_1343</name>
</gene>
<evidence type="ECO:0000313" key="2">
    <source>
        <dbReference type="Proteomes" id="UP000219621"/>
    </source>
</evidence>
<dbReference type="InterPro" id="IPR010921">
    <property type="entry name" value="Trp_repressor/repl_initiator"/>
</dbReference>
<dbReference type="GO" id="GO:0006313">
    <property type="term" value="P:DNA transposition"/>
    <property type="evidence" value="ECO:0007669"/>
    <property type="project" value="InterPro"/>
</dbReference>